<protein>
    <submittedName>
        <fullName evidence="1">mRNA interferase YafO</fullName>
    </submittedName>
</protein>
<keyword evidence="2" id="KW-1185">Reference proteome</keyword>
<evidence type="ECO:0000313" key="1">
    <source>
        <dbReference type="EMBL" id="SDT31755.1"/>
    </source>
</evidence>
<accession>A0A1H1ZD90</accession>
<dbReference type="AlphaFoldDB" id="A0A1H1ZD90"/>
<name>A0A1H1ZD90_9PSED</name>
<evidence type="ECO:0000313" key="2">
    <source>
        <dbReference type="Proteomes" id="UP000199524"/>
    </source>
</evidence>
<proteinExistence type="predicted"/>
<dbReference type="EMBL" id="LT629777">
    <property type="protein sequence ID" value="SDT31755.1"/>
    <property type="molecule type" value="Genomic_DNA"/>
</dbReference>
<sequence length="117" mass="13536">MKNEFERYIGSNRSCLPSIFGRDAPYTQPSLALQACMMHIHVRIPPARFRNDTPQRDRVCKAGRPGEDAALVYVPGELYEDRYLILAFLWPDAHGKARNQAAMKYLARLAQQWREKN</sequence>
<gene>
    <name evidence="1" type="ORF">SAMN05216598_5007</name>
</gene>
<dbReference type="InterPro" id="IPR020353">
    <property type="entry name" value="Toxin_YafO"/>
</dbReference>
<organism evidence="1 2">
    <name type="scientific">Pseudomonas asplenii</name>
    <dbReference type="NCBI Taxonomy" id="53407"/>
    <lineage>
        <taxon>Bacteria</taxon>
        <taxon>Pseudomonadati</taxon>
        <taxon>Pseudomonadota</taxon>
        <taxon>Gammaproteobacteria</taxon>
        <taxon>Pseudomonadales</taxon>
        <taxon>Pseudomonadaceae</taxon>
        <taxon>Pseudomonas</taxon>
    </lineage>
</organism>
<dbReference type="Proteomes" id="UP000199524">
    <property type="component" value="Chromosome I"/>
</dbReference>
<dbReference type="Pfam" id="PF13957">
    <property type="entry name" value="YafO_toxin"/>
    <property type="match status" value="1"/>
</dbReference>
<reference evidence="2" key="1">
    <citation type="submission" date="2016-10" db="EMBL/GenBank/DDBJ databases">
        <authorList>
            <person name="Varghese N."/>
            <person name="Submissions S."/>
        </authorList>
    </citation>
    <scope>NUCLEOTIDE SEQUENCE [LARGE SCALE GENOMIC DNA]</scope>
    <source>
        <strain evidence="2">ATCC 23835</strain>
    </source>
</reference>